<dbReference type="EMBL" id="JYNE01000028">
    <property type="protein sequence ID" value="KNH00810.1"/>
    <property type="molecule type" value="Genomic_DNA"/>
</dbReference>
<sequence length="216" mass="24184">MQFTTGTGMQDNGSTNGEEQRGAPRYTSLIRAAKLVCGQGEFVCVIRDVSATGVSLRTFHKLPTDEAIALELQNGESYELELVRSEGFEASYRFEAPIEAERLIRENWKFPKRGLRLNLMMPLTVASLSGRAEAITLNMSQQGARIECESIFAVGQRLTISCEGLPDIRCTVRWRRDANYGLVFEDTFTLREFALAAARVQCPALVEEDEAWPRIP</sequence>
<proteinExistence type="predicted"/>
<feature type="domain" description="PilZ" evidence="2">
    <location>
        <begin position="20"/>
        <end position="88"/>
    </location>
</feature>
<gene>
    <name evidence="3" type="ORF">J121_1434</name>
</gene>
<evidence type="ECO:0000313" key="3">
    <source>
        <dbReference type="EMBL" id="KNH00810.1"/>
    </source>
</evidence>
<feature type="compositionally biased region" description="Polar residues" evidence="1">
    <location>
        <begin position="1"/>
        <end position="17"/>
    </location>
</feature>
<reference evidence="3" key="1">
    <citation type="submission" date="2015-02" db="EMBL/GenBank/DDBJ databases">
        <authorList>
            <person name="Chooi Y.-H."/>
        </authorList>
    </citation>
    <scope>NUCLEOTIDE SEQUENCE [LARGE SCALE GENOMIC DNA]</scope>
    <source>
        <strain evidence="3">LAMA 915</strain>
    </source>
</reference>
<dbReference type="RefSeq" id="WP_050601570.1">
    <property type="nucleotide sequence ID" value="NZ_JYNE01000028.1"/>
</dbReference>
<dbReference type="Proteomes" id="UP000037446">
    <property type="component" value="Unassembled WGS sequence"/>
</dbReference>
<dbReference type="GO" id="GO:0035438">
    <property type="term" value="F:cyclic-di-GMP binding"/>
    <property type="evidence" value="ECO:0007669"/>
    <property type="project" value="InterPro"/>
</dbReference>
<dbReference type="Pfam" id="PF07238">
    <property type="entry name" value="PilZ"/>
    <property type="match status" value="2"/>
</dbReference>
<protein>
    <submittedName>
        <fullName evidence="3">Pilus protein</fullName>
    </submittedName>
</protein>
<evidence type="ECO:0000259" key="2">
    <source>
        <dbReference type="Pfam" id="PF07238"/>
    </source>
</evidence>
<feature type="region of interest" description="Disordered" evidence="1">
    <location>
        <begin position="1"/>
        <end position="23"/>
    </location>
</feature>
<name>A0A0L1K9T0_9SPHN</name>
<dbReference type="SUPFAM" id="SSF141371">
    <property type="entry name" value="PilZ domain-like"/>
    <property type="match status" value="2"/>
</dbReference>
<dbReference type="AlphaFoldDB" id="A0A0L1K9T0"/>
<comment type="caution">
    <text evidence="3">The sequence shown here is derived from an EMBL/GenBank/DDBJ whole genome shotgun (WGS) entry which is preliminary data.</text>
</comment>
<feature type="domain" description="PilZ" evidence="2">
    <location>
        <begin position="116"/>
        <end position="186"/>
    </location>
</feature>
<dbReference type="PATRIC" id="fig|1306953.7.peg.1474"/>
<accession>A0A0L1K9T0</accession>
<evidence type="ECO:0000313" key="4">
    <source>
        <dbReference type="Proteomes" id="UP000037446"/>
    </source>
</evidence>
<dbReference type="InterPro" id="IPR009875">
    <property type="entry name" value="PilZ_domain"/>
</dbReference>
<organism evidence="3 4">
    <name type="scientific">Qipengyuania citrea LAMA 915</name>
    <dbReference type="NCBI Taxonomy" id="1306953"/>
    <lineage>
        <taxon>Bacteria</taxon>
        <taxon>Pseudomonadati</taxon>
        <taxon>Pseudomonadota</taxon>
        <taxon>Alphaproteobacteria</taxon>
        <taxon>Sphingomonadales</taxon>
        <taxon>Erythrobacteraceae</taxon>
        <taxon>Qipengyuania</taxon>
    </lineage>
</organism>
<evidence type="ECO:0000256" key="1">
    <source>
        <dbReference type="SAM" id="MobiDB-lite"/>
    </source>
</evidence>